<proteinExistence type="predicted"/>
<reference evidence="2 3" key="1">
    <citation type="submission" date="2021-04" db="EMBL/GenBank/DDBJ databases">
        <title>novel species isolated from subtropical streams in China.</title>
        <authorList>
            <person name="Lu H."/>
        </authorList>
    </citation>
    <scope>NUCLEOTIDE SEQUENCE [LARGE SCALE GENOMIC DNA]</scope>
    <source>
        <strain evidence="2 3">FT147W</strain>
    </source>
</reference>
<dbReference type="Proteomes" id="UP000682982">
    <property type="component" value="Unassembled WGS sequence"/>
</dbReference>
<sequence>MGPVEFAGVAARLVDFNTEPIWPVGFDGGLAIFDLDFLCSGVVVVVVTVGLPLGWLVLVCLRARWRLTAGETVRGAAARKTQSIRHFQGSMCQKRHHLLVNKGL</sequence>
<keyword evidence="1" id="KW-0472">Membrane</keyword>
<organism evidence="2 3">
    <name type="scientific">Undibacterium rivi</name>
    <dbReference type="NCBI Taxonomy" id="2828729"/>
    <lineage>
        <taxon>Bacteria</taxon>
        <taxon>Pseudomonadati</taxon>
        <taxon>Pseudomonadota</taxon>
        <taxon>Betaproteobacteria</taxon>
        <taxon>Burkholderiales</taxon>
        <taxon>Oxalobacteraceae</taxon>
        <taxon>Undibacterium</taxon>
    </lineage>
</organism>
<comment type="caution">
    <text evidence="2">The sequence shown here is derived from an EMBL/GenBank/DDBJ whole genome shotgun (WGS) entry which is preliminary data.</text>
</comment>
<dbReference type="EMBL" id="JAGSPK010000003">
    <property type="protein sequence ID" value="MBR7793220.1"/>
    <property type="molecule type" value="Genomic_DNA"/>
</dbReference>
<feature type="transmembrane region" description="Helical" evidence="1">
    <location>
        <begin position="35"/>
        <end position="61"/>
    </location>
</feature>
<dbReference type="RefSeq" id="WP_212679182.1">
    <property type="nucleotide sequence ID" value="NZ_JAGSPK010000003.1"/>
</dbReference>
<protein>
    <submittedName>
        <fullName evidence="2">Uncharacterized protein</fullName>
    </submittedName>
</protein>
<evidence type="ECO:0000256" key="1">
    <source>
        <dbReference type="SAM" id="Phobius"/>
    </source>
</evidence>
<keyword evidence="1" id="KW-1133">Transmembrane helix</keyword>
<keyword evidence="3" id="KW-1185">Reference proteome</keyword>
<keyword evidence="1" id="KW-0812">Transmembrane</keyword>
<gene>
    <name evidence="2" type="ORF">KDM87_11470</name>
</gene>
<evidence type="ECO:0000313" key="3">
    <source>
        <dbReference type="Proteomes" id="UP000682982"/>
    </source>
</evidence>
<evidence type="ECO:0000313" key="2">
    <source>
        <dbReference type="EMBL" id="MBR7793220.1"/>
    </source>
</evidence>
<accession>A0ABS5H3E9</accession>
<name>A0ABS5H3E9_9BURK</name>